<reference evidence="1 2" key="1">
    <citation type="journal article" date="2020" name="Microorganisms">
        <title>Reliable Identification of Environmental Pseudomonas Isolates Using the rpoD Gene.</title>
        <authorList>
            <consortium name="The Broad Institute Genome Sequencing Platform"/>
            <person name="Girard L."/>
            <person name="Lood C."/>
            <person name="Rokni-Zadeh H."/>
            <person name="van Noort V."/>
            <person name="Lavigne R."/>
            <person name="De Mot R."/>
        </authorList>
    </citation>
    <scope>NUCLEOTIDE SEQUENCE [LARGE SCALE GENOMIC DNA]</scope>
    <source>
        <strain evidence="1 2">SWRI12</strain>
    </source>
</reference>
<protein>
    <submittedName>
        <fullName evidence="1">DUF2247 family protein</fullName>
    </submittedName>
</protein>
<accession>A0A9E2SSI6</accession>
<name>A0A9E2SSI6_9PSED</name>
<dbReference type="AlphaFoldDB" id="A0A9E2SSI6"/>
<proteinExistence type="predicted"/>
<evidence type="ECO:0000313" key="2">
    <source>
        <dbReference type="Proteomes" id="UP000636518"/>
    </source>
</evidence>
<keyword evidence="2" id="KW-1185">Reference proteome</keyword>
<dbReference type="Pfam" id="PF10004">
    <property type="entry name" value="DUF2247"/>
    <property type="match status" value="1"/>
</dbReference>
<comment type="caution">
    <text evidence="1">The sequence shown here is derived from an EMBL/GenBank/DDBJ whole genome shotgun (WGS) entry which is preliminary data.</text>
</comment>
<organism evidence="1 2">
    <name type="scientific">Pseudomonas zanjanensis</name>
    <dbReference type="NCBI Taxonomy" id="2745496"/>
    <lineage>
        <taxon>Bacteria</taxon>
        <taxon>Pseudomonadati</taxon>
        <taxon>Pseudomonadota</taxon>
        <taxon>Gammaproteobacteria</taxon>
        <taxon>Pseudomonadales</taxon>
        <taxon>Pseudomonadaceae</taxon>
        <taxon>Pseudomonas</taxon>
    </lineage>
</organism>
<dbReference type="EMBL" id="JABWRB020000001">
    <property type="protein sequence ID" value="MBV4495032.1"/>
    <property type="molecule type" value="Genomic_DNA"/>
</dbReference>
<gene>
    <name evidence="1" type="ORF">HU715_006650</name>
</gene>
<sequence>MPNQSLKNRMEKMSPFKILIGLGLMSWSTLVFGFRRGWVKREDIFDYAVNQLVSGSHASNENVAIIAGGEDLSDDELIGLISTLESTSRASDVDKWRLGFLLWIEALDGSYEEKINFLQEAYADFDYPEDMSSCSLYSQDEIPPLLAMRDVVAALKERFLLGRSGADHVL</sequence>
<dbReference type="Proteomes" id="UP000636518">
    <property type="component" value="Unassembled WGS sequence"/>
</dbReference>
<dbReference type="InterPro" id="IPR016630">
    <property type="entry name" value="UCP015278"/>
</dbReference>
<evidence type="ECO:0000313" key="1">
    <source>
        <dbReference type="EMBL" id="MBV4495032.1"/>
    </source>
</evidence>